<name>A0A0B6ZXG4_9EUPU</name>
<protein>
    <submittedName>
        <fullName evidence="1">Uncharacterized protein</fullName>
    </submittedName>
</protein>
<accession>A0A0B6ZXG4</accession>
<reference evidence="1" key="1">
    <citation type="submission" date="2014-12" db="EMBL/GenBank/DDBJ databases">
        <title>Insight into the proteome of Arion vulgaris.</title>
        <authorList>
            <person name="Aradska J."/>
            <person name="Bulat T."/>
            <person name="Smidak R."/>
            <person name="Sarate P."/>
            <person name="Gangsoo J."/>
            <person name="Sialana F."/>
            <person name="Bilban M."/>
            <person name="Lubec G."/>
        </authorList>
    </citation>
    <scope>NUCLEOTIDE SEQUENCE</scope>
    <source>
        <tissue evidence="1">Skin</tissue>
    </source>
</reference>
<organism evidence="1">
    <name type="scientific">Arion vulgaris</name>
    <dbReference type="NCBI Taxonomy" id="1028688"/>
    <lineage>
        <taxon>Eukaryota</taxon>
        <taxon>Metazoa</taxon>
        <taxon>Spiralia</taxon>
        <taxon>Lophotrochozoa</taxon>
        <taxon>Mollusca</taxon>
        <taxon>Gastropoda</taxon>
        <taxon>Heterobranchia</taxon>
        <taxon>Euthyneura</taxon>
        <taxon>Panpulmonata</taxon>
        <taxon>Eupulmonata</taxon>
        <taxon>Stylommatophora</taxon>
        <taxon>Helicina</taxon>
        <taxon>Arionoidea</taxon>
        <taxon>Arionidae</taxon>
        <taxon>Arion</taxon>
    </lineage>
</organism>
<sequence length="50" mass="6189">MITMLSAMYEHDYYQIRFQLCTCIKHFYIVIIIYKETPRVGEDYHGNRQR</sequence>
<evidence type="ECO:0000313" key="1">
    <source>
        <dbReference type="EMBL" id="CEK73007.1"/>
    </source>
</evidence>
<proteinExistence type="predicted"/>
<gene>
    <name evidence="1" type="primary">ORF84893</name>
</gene>
<dbReference type="EMBL" id="HACG01026142">
    <property type="protein sequence ID" value="CEK73007.1"/>
    <property type="molecule type" value="Transcribed_RNA"/>
</dbReference>
<dbReference type="AlphaFoldDB" id="A0A0B6ZXG4"/>
<feature type="non-terminal residue" evidence="1">
    <location>
        <position position="50"/>
    </location>
</feature>